<proteinExistence type="predicted"/>
<dbReference type="Pfam" id="PF17761">
    <property type="entry name" value="DUF1016_N"/>
    <property type="match status" value="1"/>
</dbReference>
<dbReference type="PANTHER" id="PTHR30547">
    <property type="entry name" value="UNCHARACTERIZED PROTEIN YHCG-RELATED"/>
    <property type="match status" value="1"/>
</dbReference>
<accession>A0A4R1RG20</accession>
<dbReference type="GO" id="GO:0003676">
    <property type="term" value="F:nucleic acid binding"/>
    <property type="evidence" value="ECO:0007669"/>
    <property type="project" value="InterPro"/>
</dbReference>
<reference evidence="3 4" key="1">
    <citation type="submission" date="2019-03" db="EMBL/GenBank/DDBJ databases">
        <title>Genomic Encyclopedia of Type Strains, Phase IV (KMG-IV): sequencing the most valuable type-strain genomes for metagenomic binning, comparative biology and taxonomic classification.</title>
        <authorList>
            <person name="Goeker M."/>
        </authorList>
    </citation>
    <scope>NUCLEOTIDE SEQUENCE [LARGE SCALE GENOMIC DNA]</scope>
    <source>
        <strain evidence="3 4">DSM 18792</strain>
    </source>
</reference>
<dbReference type="InterPro" id="IPR009362">
    <property type="entry name" value="YhcG_C"/>
</dbReference>
<dbReference type="GO" id="GO:0004519">
    <property type="term" value="F:endonuclease activity"/>
    <property type="evidence" value="ECO:0007669"/>
    <property type="project" value="UniProtKB-KW"/>
</dbReference>
<dbReference type="Proteomes" id="UP000295455">
    <property type="component" value="Unassembled WGS sequence"/>
</dbReference>
<dbReference type="OrthoDB" id="9801263at2"/>
<organism evidence="3 4">
    <name type="scientific">Mariniflexile fucanivorans</name>
    <dbReference type="NCBI Taxonomy" id="264023"/>
    <lineage>
        <taxon>Bacteria</taxon>
        <taxon>Pseudomonadati</taxon>
        <taxon>Bacteroidota</taxon>
        <taxon>Flavobacteriia</taxon>
        <taxon>Flavobacteriales</taxon>
        <taxon>Flavobacteriaceae</taxon>
        <taxon>Mariniflexile</taxon>
    </lineage>
</organism>
<evidence type="ECO:0000259" key="2">
    <source>
        <dbReference type="Pfam" id="PF17761"/>
    </source>
</evidence>
<evidence type="ECO:0000313" key="3">
    <source>
        <dbReference type="EMBL" id="TCL64948.1"/>
    </source>
</evidence>
<dbReference type="RefSeq" id="WP_132218225.1">
    <property type="nucleotide sequence ID" value="NZ_OX156936.1"/>
</dbReference>
<dbReference type="EMBL" id="SLUP01000006">
    <property type="protein sequence ID" value="TCL64948.1"/>
    <property type="molecule type" value="Genomic_DNA"/>
</dbReference>
<dbReference type="PANTHER" id="PTHR30547:SF5">
    <property type="entry name" value="NUCLEASE YHCG-RELATED"/>
    <property type="match status" value="1"/>
</dbReference>
<dbReference type="InterPro" id="IPR041527">
    <property type="entry name" value="YhcG_N"/>
</dbReference>
<evidence type="ECO:0000259" key="1">
    <source>
        <dbReference type="Pfam" id="PF06250"/>
    </source>
</evidence>
<evidence type="ECO:0000313" key="4">
    <source>
        <dbReference type="Proteomes" id="UP000295455"/>
    </source>
</evidence>
<dbReference type="InterPro" id="IPR011856">
    <property type="entry name" value="tRNA_endonuc-like_dom_sf"/>
</dbReference>
<sequence length="333" mass="38998">MSKEISTLLFKDLSQIIEQGKKQVVAQINSTLTLVYWQVGYKINTHILNNERAEYGKEVLAQLSAQLEEHYGRQFNLKNVRRMMNFAKSFSDFAIVPPLAAQLSWSHFIELIPLKSQEARLYYAQKASEETWSKRELRKQIERKAFERKEIAKTQLDTTPIEIQNSFKDPYFLDFLGLKDGYLENDLEGAILKELEYFILELGKGFAFVERQKRLIIDGEDFYIDLLFYHRKIKRLVAIELKLGKFKAAHKGQMELYLKWLDKHERQEGEYPPIGLILCAEKSSEQVELLEMGKNGIMVAEYWTELPAKNELEAKLHQALIEAKARIEQKRLM</sequence>
<dbReference type="Pfam" id="PF06250">
    <property type="entry name" value="YhcG_C"/>
    <property type="match status" value="1"/>
</dbReference>
<feature type="domain" description="YhcG PDDEXK nuclease" evidence="1">
    <location>
        <begin position="165"/>
        <end position="316"/>
    </location>
</feature>
<gene>
    <name evidence="3" type="ORF">EV196_106137</name>
</gene>
<keyword evidence="3" id="KW-0540">Nuclease</keyword>
<dbReference type="AlphaFoldDB" id="A0A4R1RG20"/>
<keyword evidence="3" id="KW-0378">Hydrolase</keyword>
<feature type="domain" description="YhcG N-terminal" evidence="2">
    <location>
        <begin position="13"/>
        <end position="148"/>
    </location>
</feature>
<name>A0A4R1RG20_9FLAO</name>
<dbReference type="InterPro" id="IPR053148">
    <property type="entry name" value="PD-DEXK-like_domain"/>
</dbReference>
<comment type="caution">
    <text evidence="3">The sequence shown here is derived from an EMBL/GenBank/DDBJ whole genome shotgun (WGS) entry which is preliminary data.</text>
</comment>
<protein>
    <submittedName>
        <fullName evidence="3">Putative nuclease of restriction endonuclease-like (RecB) superfamily</fullName>
    </submittedName>
</protein>
<keyword evidence="3" id="KW-0255">Endonuclease</keyword>
<keyword evidence="4" id="KW-1185">Reference proteome</keyword>
<dbReference type="Gene3D" id="3.40.1350.10">
    <property type="match status" value="1"/>
</dbReference>